<sequence length="238" mass="25495">MSPADDPYALPPFHPARAAAVRTQLGLTLGQVAWAVAAYCGSPVHPGLVEAWEAGTATPESAQVKALAAALWCSPADLVTEPTTLAQCRTVAGLTVNETAAALGLTLGQWQDAERRNHWQGTPAQTDALLKLLCPPPACFVAACGRTAQLRVLLREAATTWWPPYVGSLTRIVPLDPAVLRHALERLHLAYQQWEGAAGGTPRQAARAEALAADFLERIDLHLWHHVREAVNPPRPAS</sequence>
<protein>
    <submittedName>
        <fullName evidence="1">DNA-binding protein</fullName>
    </submittedName>
</protein>
<name>A0ABQ3PN87_9ACTN</name>
<dbReference type="Proteomes" id="UP001052739">
    <property type="component" value="Unassembled WGS sequence"/>
</dbReference>
<dbReference type="EMBL" id="BNDW01000102">
    <property type="protein sequence ID" value="GHI26496.1"/>
    <property type="molecule type" value="Genomic_DNA"/>
</dbReference>
<evidence type="ECO:0000313" key="1">
    <source>
        <dbReference type="EMBL" id="GHI26496.1"/>
    </source>
</evidence>
<dbReference type="InterPro" id="IPR010982">
    <property type="entry name" value="Lambda_DNA-bd_dom_sf"/>
</dbReference>
<comment type="caution">
    <text evidence="1">The sequence shown here is derived from an EMBL/GenBank/DDBJ whole genome shotgun (WGS) entry which is preliminary data.</text>
</comment>
<keyword evidence="1" id="KW-0238">DNA-binding</keyword>
<keyword evidence="2" id="KW-1185">Reference proteome</keyword>
<reference evidence="1" key="1">
    <citation type="submission" date="2024-05" db="EMBL/GenBank/DDBJ databases">
        <title>Whole genome shotgun sequence of Streptomyces hydrogenans NBRC 13475.</title>
        <authorList>
            <person name="Komaki H."/>
            <person name="Tamura T."/>
        </authorList>
    </citation>
    <scope>NUCLEOTIDE SEQUENCE</scope>
    <source>
        <strain evidence="1">NBRC 13475</strain>
    </source>
</reference>
<dbReference type="GO" id="GO:0003677">
    <property type="term" value="F:DNA binding"/>
    <property type="evidence" value="ECO:0007669"/>
    <property type="project" value="UniProtKB-KW"/>
</dbReference>
<organism evidence="1 2">
    <name type="scientific">Streptomyces hydrogenans</name>
    <dbReference type="NCBI Taxonomy" id="1873719"/>
    <lineage>
        <taxon>Bacteria</taxon>
        <taxon>Bacillati</taxon>
        <taxon>Actinomycetota</taxon>
        <taxon>Actinomycetes</taxon>
        <taxon>Kitasatosporales</taxon>
        <taxon>Streptomycetaceae</taxon>
        <taxon>Streptomyces</taxon>
    </lineage>
</organism>
<gene>
    <name evidence="1" type="ORF">Shyd_78670</name>
</gene>
<dbReference type="Gene3D" id="1.10.260.40">
    <property type="entry name" value="lambda repressor-like DNA-binding domains"/>
    <property type="match status" value="1"/>
</dbReference>
<proteinExistence type="predicted"/>
<evidence type="ECO:0000313" key="2">
    <source>
        <dbReference type="Proteomes" id="UP001052739"/>
    </source>
</evidence>
<accession>A0ABQ3PN87</accession>
<dbReference type="RefSeq" id="WP_190223122.1">
    <property type="nucleotide sequence ID" value="NZ_BNBS01000026.1"/>
</dbReference>